<proteinExistence type="predicted"/>
<dbReference type="Proteomes" id="UP001210770">
    <property type="component" value="Chromosome"/>
</dbReference>
<dbReference type="InterPro" id="IPR011006">
    <property type="entry name" value="CheY-like_superfamily"/>
</dbReference>
<evidence type="ECO:0000256" key="2">
    <source>
        <dbReference type="PROSITE-ProRule" id="PRU00169"/>
    </source>
</evidence>
<gene>
    <name evidence="4" type="ORF">PL336_02335</name>
</gene>
<reference evidence="4" key="1">
    <citation type="submission" date="2023-01" db="EMBL/GenBank/DDBJ databases">
        <title>Comparative genomic analysis of cold water coral derived Sulfitobacter faviae: insights into their metabolism and habitat adaptation.</title>
        <authorList>
            <person name="Guo Y."/>
            <person name="Lin S."/>
            <person name="Huang Z."/>
            <person name="Tang K."/>
            <person name="Wang X."/>
        </authorList>
    </citation>
    <scope>NUCLEOTIDE SEQUENCE</scope>
    <source>
        <strain evidence="4">SCSIO W_1865</strain>
    </source>
</reference>
<evidence type="ECO:0000313" key="5">
    <source>
        <dbReference type="Proteomes" id="UP001210770"/>
    </source>
</evidence>
<dbReference type="PROSITE" id="PS50110">
    <property type="entry name" value="RESPONSE_REGULATORY"/>
    <property type="match status" value="1"/>
</dbReference>
<sequence length="239" mass="25900">MDDTDPFERPTLTPTAERPLLGLTVLVVEDSRFACEAMRLLCLRSGARIRRADCLRSARRHLQVYRPSVALVDLGLPDGSGLDLIAELMQSTPRVEAIIAISGDSHMEPDARAAGVDGFLSKPITSLSSFQQAILAALSDDRRPRGPRILPDEDVTPDRIGFQDDIAHIADVLGDAPDNHTLDYVAQFLCGVARSANDQRLEEAARALAHKRALGQPAGPETAAITGMIQHRLAEKLAI</sequence>
<keyword evidence="1 2" id="KW-0597">Phosphoprotein</keyword>
<dbReference type="Pfam" id="PF00072">
    <property type="entry name" value="Response_reg"/>
    <property type="match status" value="1"/>
</dbReference>
<dbReference type="AlphaFoldDB" id="A0AAX3LST1"/>
<feature type="modified residue" description="4-aspartylphosphate" evidence="2">
    <location>
        <position position="73"/>
    </location>
</feature>
<dbReference type="SUPFAM" id="SSF52172">
    <property type="entry name" value="CheY-like"/>
    <property type="match status" value="1"/>
</dbReference>
<protein>
    <submittedName>
        <fullName evidence="4">Response regulator</fullName>
    </submittedName>
</protein>
<dbReference type="CDD" id="cd00156">
    <property type="entry name" value="REC"/>
    <property type="match status" value="1"/>
</dbReference>
<dbReference type="SMART" id="SM00448">
    <property type="entry name" value="REC"/>
    <property type="match status" value="1"/>
</dbReference>
<dbReference type="GO" id="GO:0000160">
    <property type="term" value="P:phosphorelay signal transduction system"/>
    <property type="evidence" value="ECO:0007669"/>
    <property type="project" value="InterPro"/>
</dbReference>
<dbReference type="EMBL" id="CP116423">
    <property type="protein sequence ID" value="WCE71777.1"/>
    <property type="molecule type" value="Genomic_DNA"/>
</dbReference>
<feature type="domain" description="Response regulatory" evidence="3">
    <location>
        <begin position="24"/>
        <end position="137"/>
    </location>
</feature>
<name>A0AAX3LST1_9RHOB</name>
<dbReference type="InterPro" id="IPR001789">
    <property type="entry name" value="Sig_transdc_resp-reg_receiver"/>
</dbReference>
<dbReference type="PANTHER" id="PTHR44591:SF21">
    <property type="entry name" value="TWO-COMPONENT RESPONSE REGULATOR"/>
    <property type="match status" value="1"/>
</dbReference>
<evidence type="ECO:0000259" key="3">
    <source>
        <dbReference type="PROSITE" id="PS50110"/>
    </source>
</evidence>
<organism evidence="4 5">
    <name type="scientific">Sulfitobacter faviae</name>
    <dbReference type="NCBI Taxonomy" id="1775881"/>
    <lineage>
        <taxon>Bacteria</taxon>
        <taxon>Pseudomonadati</taxon>
        <taxon>Pseudomonadota</taxon>
        <taxon>Alphaproteobacteria</taxon>
        <taxon>Rhodobacterales</taxon>
        <taxon>Roseobacteraceae</taxon>
        <taxon>Sulfitobacter</taxon>
    </lineage>
</organism>
<dbReference type="InterPro" id="IPR050595">
    <property type="entry name" value="Bact_response_regulator"/>
</dbReference>
<evidence type="ECO:0000256" key="1">
    <source>
        <dbReference type="ARBA" id="ARBA00022553"/>
    </source>
</evidence>
<dbReference type="Gene3D" id="3.40.50.2300">
    <property type="match status" value="1"/>
</dbReference>
<dbReference type="PANTHER" id="PTHR44591">
    <property type="entry name" value="STRESS RESPONSE REGULATOR PROTEIN 1"/>
    <property type="match status" value="1"/>
</dbReference>
<accession>A0AAX3LST1</accession>
<dbReference type="RefSeq" id="WP_271689918.1">
    <property type="nucleotide sequence ID" value="NZ_CP116423.1"/>
</dbReference>
<evidence type="ECO:0000313" key="4">
    <source>
        <dbReference type="EMBL" id="WCE71777.1"/>
    </source>
</evidence>